<keyword evidence="2" id="KW-0472">Membrane</keyword>
<evidence type="ECO:0000256" key="1">
    <source>
        <dbReference type="SAM" id="MobiDB-lite"/>
    </source>
</evidence>
<feature type="transmembrane region" description="Helical" evidence="2">
    <location>
        <begin position="47"/>
        <end position="73"/>
    </location>
</feature>
<name>A0A9W6UVF2_9ACTN</name>
<feature type="transmembrane region" description="Helical" evidence="2">
    <location>
        <begin position="80"/>
        <end position="100"/>
    </location>
</feature>
<feature type="region of interest" description="Disordered" evidence="1">
    <location>
        <begin position="159"/>
        <end position="193"/>
    </location>
</feature>
<dbReference type="EMBL" id="BSRZ01000002">
    <property type="protein sequence ID" value="GLW63182.1"/>
    <property type="molecule type" value="Genomic_DNA"/>
</dbReference>
<evidence type="ECO:0000313" key="3">
    <source>
        <dbReference type="EMBL" id="GLW63182.1"/>
    </source>
</evidence>
<evidence type="ECO:0000256" key="2">
    <source>
        <dbReference type="SAM" id="Phobius"/>
    </source>
</evidence>
<keyword evidence="4" id="KW-1185">Reference proteome</keyword>
<gene>
    <name evidence="3" type="ORF">Arub01_14260</name>
</gene>
<reference evidence="3" key="1">
    <citation type="submission" date="2023-02" db="EMBL/GenBank/DDBJ databases">
        <title>Actinomadura rubrobrunea NBRC 14622.</title>
        <authorList>
            <person name="Ichikawa N."/>
            <person name="Sato H."/>
            <person name="Tonouchi N."/>
        </authorList>
    </citation>
    <scope>NUCLEOTIDE SEQUENCE</scope>
    <source>
        <strain evidence="3">NBRC 14622</strain>
    </source>
</reference>
<proteinExistence type="predicted"/>
<keyword evidence="2" id="KW-1133">Transmembrane helix</keyword>
<keyword evidence="2" id="KW-0812">Transmembrane</keyword>
<accession>A0A9W6UVF2</accession>
<sequence length="193" mass="19409">MRTCAVVTVLVALLGVPAGLLWARLAPDVTYVVFRGQVLPADPEGQGPIAVDGTFALVGAAAGLICGLLAYLAGGRGNDIPLLFGLALGGLAAALLAWRVGHQVGLAEYERALRGAPDGRTVTGVADLRATGVLVFWPLLAVAAYGAAEAVVRRLPGAGDGGDGGAGEADQVPRGQLDLQSAPAGRDVDGREP</sequence>
<dbReference type="AlphaFoldDB" id="A0A9W6UVF2"/>
<evidence type="ECO:0000313" key="4">
    <source>
        <dbReference type="Proteomes" id="UP001165124"/>
    </source>
</evidence>
<feature type="transmembrane region" description="Helical" evidence="2">
    <location>
        <begin position="128"/>
        <end position="148"/>
    </location>
</feature>
<dbReference type="Proteomes" id="UP001165124">
    <property type="component" value="Unassembled WGS sequence"/>
</dbReference>
<comment type="caution">
    <text evidence="3">The sequence shown here is derived from an EMBL/GenBank/DDBJ whole genome shotgun (WGS) entry which is preliminary data.</text>
</comment>
<dbReference type="RefSeq" id="WP_146150193.1">
    <property type="nucleotide sequence ID" value="NZ_BSRZ01000002.1"/>
</dbReference>
<protein>
    <recommendedName>
        <fullName evidence="5">ABC transporter permease</fullName>
    </recommendedName>
</protein>
<evidence type="ECO:0008006" key="5">
    <source>
        <dbReference type="Google" id="ProtNLM"/>
    </source>
</evidence>
<organism evidence="3 4">
    <name type="scientific">Actinomadura rubrobrunea</name>
    <dbReference type="NCBI Taxonomy" id="115335"/>
    <lineage>
        <taxon>Bacteria</taxon>
        <taxon>Bacillati</taxon>
        <taxon>Actinomycetota</taxon>
        <taxon>Actinomycetes</taxon>
        <taxon>Streptosporangiales</taxon>
        <taxon>Thermomonosporaceae</taxon>
        <taxon>Actinomadura</taxon>
    </lineage>
</organism>